<dbReference type="PRINTS" id="PR00109">
    <property type="entry name" value="TYRKINASE"/>
</dbReference>
<protein>
    <recommendedName>
        <fullName evidence="11">Protein kinase domain-containing protein</fullName>
    </recommendedName>
</protein>
<dbReference type="EMBL" id="LR902641">
    <property type="protein sequence ID" value="CAD7250874.1"/>
    <property type="molecule type" value="Genomic_DNA"/>
</dbReference>
<keyword evidence="13" id="KW-1185">Reference proteome</keyword>
<dbReference type="InterPro" id="IPR000719">
    <property type="entry name" value="Prot_kinase_dom"/>
</dbReference>
<keyword evidence="8" id="KW-0472">Membrane</keyword>
<dbReference type="InterPro" id="IPR003591">
    <property type="entry name" value="Leu-rich_rpt_typical-subtyp"/>
</dbReference>
<evidence type="ECO:0000256" key="9">
    <source>
        <dbReference type="ARBA" id="ARBA00023137"/>
    </source>
</evidence>
<dbReference type="EMBL" id="CAJPEV010003124">
    <property type="protein sequence ID" value="CAG0898994.1"/>
    <property type="molecule type" value="Genomic_DNA"/>
</dbReference>
<proteinExistence type="predicted"/>
<keyword evidence="3" id="KW-0808">Transferase</keyword>
<evidence type="ECO:0000256" key="4">
    <source>
        <dbReference type="ARBA" id="ARBA00022737"/>
    </source>
</evidence>
<sequence>MTILGTEYWEARNPSCFIDDLRRDSQNHIPLIEKIRRTGALMEFKIYNNTRDLKLSAGILGELTLQSIWIGDTNVTSIQPSFILPSKDRLKDFTLQNSHLEEFPFHIIPRLRSLNKLWLRNNSLTSIPSLQSLSLEILDFNYNKINTIDVDGWMTPNLREFDIGHNPLSSFPSAVVKGLEKLEEFYCSGCNLGPTLLRGQLEFRSKTLKKMSLLDNNISRLEPEAIAGILGKLTLQSLWIGDTNVTSIQPSFILPSKDRLKDFTLQNSHLEEFPFHIIPRLRSLKKLWLRNNSLTSVPSLQSLSLERLDFNYNKINTIDVDGWMTPNLREFDIGHNPLSSFPSAVVKGLEKLEEFYCSGCNLGPTLLRGQLEFRSKTLKKMSLLDNNISRLEPEAIAGVNSDTTVHLTRNNITILEENAFRPILEIMSLGDGLLYLYDNPIHCDCTLDWLTLTPALMKKLEGTCANGTALRQLHLAELRRTCCRYPNTCVNDKLIVHRNLAARNILLAEENVVKISDFGFARDIHVNNQYVKKGDGPVPYKWMALESLIHEKVYTSKSDVWAYGITLWEIFSLGKTPYQGMTFGELIQRLQAGYRMEAPDYASEPIYQIMRKCWYADPNDRPTFSVLSAWLATKMPESEHQIVHRNLATRNILLAEENVVKISDFGFARDIQINNQVQYLTNINNQYVKKGDGPVPYKWMALESLIHEKVYTSKSDVWAYGITLWEIFSLGKTPYQGMTFGELIQRLQAGYRMEAPDYASEPILRILELNKPYEEMNAEHFKTHPDYLQLMAPGEFEEGCLQPRGILDLQSESSESSPGNTIHEYSEIGQVGYEPPKIIPPRKVSQSMQSQYVEDPSDWMSTQNIIAEFFPESDRHGKFFVEAGALDGQTLSKTLYLEKKYGWTGLLVEPNPHLFKKLSEMRRNAWLSPHCLSPKDEVIHRGRYVPGITP</sequence>
<name>A0A7R9FQ45_9CRUS</name>
<dbReference type="GO" id="GO:0004714">
    <property type="term" value="F:transmembrane receptor protein tyrosine kinase activity"/>
    <property type="evidence" value="ECO:0007669"/>
    <property type="project" value="UniProtKB-EC"/>
</dbReference>
<dbReference type="GO" id="GO:0012505">
    <property type="term" value="C:endomembrane system"/>
    <property type="evidence" value="ECO:0007669"/>
    <property type="project" value="UniProtKB-SubCell"/>
</dbReference>
<evidence type="ECO:0000256" key="5">
    <source>
        <dbReference type="ARBA" id="ARBA00022741"/>
    </source>
</evidence>
<evidence type="ECO:0000256" key="7">
    <source>
        <dbReference type="ARBA" id="ARBA00022840"/>
    </source>
</evidence>
<dbReference type="SMART" id="SM00369">
    <property type="entry name" value="LRR_TYP"/>
    <property type="match status" value="5"/>
</dbReference>
<dbReference type="PROSITE" id="PS50011">
    <property type="entry name" value="PROTEIN_KINASE_DOM"/>
    <property type="match status" value="1"/>
</dbReference>
<keyword evidence="7" id="KW-0067">ATP-binding</keyword>
<dbReference type="GO" id="GO:0007169">
    <property type="term" value="P:cell surface receptor protein tyrosine kinase signaling pathway"/>
    <property type="evidence" value="ECO:0007669"/>
    <property type="project" value="TreeGrafter"/>
</dbReference>
<dbReference type="PANTHER" id="PTHR24416:SF600">
    <property type="entry name" value="PDGF- AND VEGF-RECEPTOR RELATED, ISOFORM J"/>
    <property type="match status" value="1"/>
</dbReference>
<evidence type="ECO:0000256" key="1">
    <source>
        <dbReference type="ARBA" id="ARBA00004308"/>
    </source>
</evidence>
<dbReference type="Pfam" id="PF07714">
    <property type="entry name" value="PK_Tyr_Ser-Thr"/>
    <property type="match status" value="2"/>
</dbReference>
<reference evidence="12" key="1">
    <citation type="submission" date="2020-11" db="EMBL/GenBank/DDBJ databases">
        <authorList>
            <person name="Tran Van P."/>
        </authorList>
    </citation>
    <scope>NUCLEOTIDE SEQUENCE</scope>
</reference>
<organism evidence="12">
    <name type="scientific">Darwinula stevensoni</name>
    <dbReference type="NCBI Taxonomy" id="69355"/>
    <lineage>
        <taxon>Eukaryota</taxon>
        <taxon>Metazoa</taxon>
        <taxon>Ecdysozoa</taxon>
        <taxon>Arthropoda</taxon>
        <taxon>Crustacea</taxon>
        <taxon>Oligostraca</taxon>
        <taxon>Ostracoda</taxon>
        <taxon>Podocopa</taxon>
        <taxon>Podocopida</taxon>
        <taxon>Darwinulocopina</taxon>
        <taxon>Darwinuloidea</taxon>
        <taxon>Darwinulidae</taxon>
        <taxon>Darwinula</taxon>
    </lineage>
</organism>
<evidence type="ECO:0000256" key="2">
    <source>
        <dbReference type="ARBA" id="ARBA00022614"/>
    </source>
</evidence>
<dbReference type="GO" id="GO:0005524">
    <property type="term" value="F:ATP binding"/>
    <property type="evidence" value="ECO:0007669"/>
    <property type="project" value="UniProtKB-KW"/>
</dbReference>
<evidence type="ECO:0000313" key="12">
    <source>
        <dbReference type="EMBL" id="CAD7250874.1"/>
    </source>
</evidence>
<dbReference type="InterPro" id="IPR001245">
    <property type="entry name" value="Ser-Thr/Tyr_kinase_cat_dom"/>
</dbReference>
<dbReference type="PANTHER" id="PTHR24416">
    <property type="entry name" value="TYROSINE-PROTEIN KINASE RECEPTOR"/>
    <property type="match status" value="1"/>
</dbReference>
<dbReference type="GO" id="GO:0005886">
    <property type="term" value="C:plasma membrane"/>
    <property type="evidence" value="ECO:0007669"/>
    <property type="project" value="TreeGrafter"/>
</dbReference>
<dbReference type="GO" id="GO:0043235">
    <property type="term" value="C:receptor complex"/>
    <property type="evidence" value="ECO:0007669"/>
    <property type="project" value="TreeGrafter"/>
</dbReference>
<keyword evidence="5" id="KW-0547">Nucleotide-binding</keyword>
<dbReference type="Proteomes" id="UP000677054">
    <property type="component" value="Unassembled WGS sequence"/>
</dbReference>
<keyword evidence="2" id="KW-0433">Leucine-rich repeat</keyword>
<dbReference type="SUPFAM" id="SSF52058">
    <property type="entry name" value="L domain-like"/>
    <property type="match status" value="1"/>
</dbReference>
<dbReference type="Gene3D" id="3.80.10.10">
    <property type="entry name" value="Ribonuclease Inhibitor"/>
    <property type="match status" value="3"/>
</dbReference>
<dbReference type="SUPFAM" id="SSF56112">
    <property type="entry name" value="Protein kinase-like (PK-like)"/>
    <property type="match status" value="2"/>
</dbReference>
<dbReference type="GO" id="GO:0048468">
    <property type="term" value="P:cell development"/>
    <property type="evidence" value="ECO:0007669"/>
    <property type="project" value="UniProtKB-ARBA"/>
</dbReference>
<comment type="subcellular location">
    <subcellularLocation>
        <location evidence="1">Endomembrane system</location>
    </subcellularLocation>
</comment>
<dbReference type="InterPro" id="IPR050122">
    <property type="entry name" value="RTK"/>
</dbReference>
<accession>A0A7R9FQ45</accession>
<dbReference type="GO" id="GO:0051130">
    <property type="term" value="P:positive regulation of cellular component organization"/>
    <property type="evidence" value="ECO:0007669"/>
    <property type="project" value="UniProtKB-ARBA"/>
</dbReference>
<dbReference type="FunFam" id="1.10.510.10:FF:001512">
    <property type="entry name" value="Receptor tyrosine-protein kinase erbB-2"/>
    <property type="match status" value="1"/>
</dbReference>
<evidence type="ECO:0000256" key="10">
    <source>
        <dbReference type="ARBA" id="ARBA00051243"/>
    </source>
</evidence>
<dbReference type="GO" id="GO:0050793">
    <property type="term" value="P:regulation of developmental process"/>
    <property type="evidence" value="ECO:0007669"/>
    <property type="project" value="UniProtKB-ARBA"/>
</dbReference>
<evidence type="ECO:0000256" key="3">
    <source>
        <dbReference type="ARBA" id="ARBA00022679"/>
    </source>
</evidence>
<dbReference type="OrthoDB" id="40118at2759"/>
<evidence type="ECO:0000256" key="6">
    <source>
        <dbReference type="ARBA" id="ARBA00022777"/>
    </source>
</evidence>
<dbReference type="AlphaFoldDB" id="A0A7R9FQ45"/>
<keyword evidence="4" id="KW-0677">Repeat</keyword>
<dbReference type="InterPro" id="IPR001611">
    <property type="entry name" value="Leu-rich_rpt"/>
</dbReference>
<comment type="catalytic activity">
    <reaction evidence="10">
        <text>L-tyrosyl-[protein] + ATP = O-phospho-L-tyrosyl-[protein] + ADP + H(+)</text>
        <dbReference type="Rhea" id="RHEA:10596"/>
        <dbReference type="Rhea" id="RHEA-COMP:10136"/>
        <dbReference type="Rhea" id="RHEA-COMP:20101"/>
        <dbReference type="ChEBI" id="CHEBI:15378"/>
        <dbReference type="ChEBI" id="CHEBI:30616"/>
        <dbReference type="ChEBI" id="CHEBI:46858"/>
        <dbReference type="ChEBI" id="CHEBI:61978"/>
        <dbReference type="ChEBI" id="CHEBI:456216"/>
        <dbReference type="EC" id="2.7.10.1"/>
    </reaction>
</comment>
<keyword evidence="6" id="KW-0418">Kinase</keyword>
<dbReference type="InterPro" id="IPR011009">
    <property type="entry name" value="Kinase-like_dom_sf"/>
</dbReference>
<dbReference type="InterPro" id="IPR032675">
    <property type="entry name" value="LRR_dom_sf"/>
</dbReference>
<dbReference type="PROSITE" id="PS51450">
    <property type="entry name" value="LRR"/>
    <property type="match status" value="2"/>
</dbReference>
<evidence type="ECO:0000313" key="13">
    <source>
        <dbReference type="Proteomes" id="UP000677054"/>
    </source>
</evidence>
<dbReference type="GO" id="GO:0030182">
    <property type="term" value="P:neuron differentiation"/>
    <property type="evidence" value="ECO:0007669"/>
    <property type="project" value="UniProtKB-ARBA"/>
</dbReference>
<dbReference type="Gene3D" id="1.10.510.10">
    <property type="entry name" value="Transferase(Phosphotransferase) domain 1"/>
    <property type="match status" value="2"/>
</dbReference>
<dbReference type="SMART" id="SM00364">
    <property type="entry name" value="LRR_BAC"/>
    <property type="match status" value="4"/>
</dbReference>
<gene>
    <name evidence="12" type="ORF">DSTB1V02_LOCUS10643</name>
</gene>
<evidence type="ECO:0000256" key="8">
    <source>
        <dbReference type="ARBA" id="ARBA00023136"/>
    </source>
</evidence>
<evidence type="ECO:0000259" key="11">
    <source>
        <dbReference type="PROSITE" id="PS50011"/>
    </source>
</evidence>
<keyword evidence="9" id="KW-0829">Tyrosine-protein kinase</keyword>
<feature type="domain" description="Protein kinase" evidence="11">
    <location>
        <begin position="331"/>
        <end position="631"/>
    </location>
</feature>